<comment type="caution">
    <text evidence="2">The sequence shown here is derived from an EMBL/GenBank/DDBJ whole genome shotgun (WGS) entry which is preliminary data.</text>
</comment>
<evidence type="ECO:0000256" key="1">
    <source>
        <dbReference type="SAM" id="MobiDB-lite"/>
    </source>
</evidence>
<reference evidence="2 3" key="1">
    <citation type="journal article" date="2015" name="Plant Cell">
        <title>Oil accumulation by the oleaginous diatom Fistulifera solaris as revealed by the genome and transcriptome.</title>
        <authorList>
            <person name="Tanaka T."/>
            <person name="Maeda Y."/>
            <person name="Veluchamy A."/>
            <person name="Tanaka M."/>
            <person name="Abida H."/>
            <person name="Marechal E."/>
            <person name="Bowler C."/>
            <person name="Muto M."/>
            <person name="Sunaga Y."/>
            <person name="Tanaka M."/>
            <person name="Yoshino T."/>
            <person name="Taniguchi T."/>
            <person name="Fukuda Y."/>
            <person name="Nemoto M."/>
            <person name="Matsumoto M."/>
            <person name="Wong P.S."/>
            <person name="Aburatani S."/>
            <person name="Fujibuchi W."/>
        </authorList>
    </citation>
    <scope>NUCLEOTIDE SEQUENCE [LARGE SCALE GENOMIC DNA]</scope>
    <source>
        <strain evidence="2 3">JPCC DA0580</strain>
    </source>
</reference>
<proteinExistence type="predicted"/>
<dbReference type="OrthoDB" id="188299at2759"/>
<dbReference type="Proteomes" id="UP000198406">
    <property type="component" value="Unassembled WGS sequence"/>
</dbReference>
<evidence type="ECO:0000313" key="2">
    <source>
        <dbReference type="EMBL" id="GAX25340.1"/>
    </source>
</evidence>
<dbReference type="AlphaFoldDB" id="A0A1Z5KG99"/>
<protein>
    <recommendedName>
        <fullName evidence="4">Complex I-ESSS</fullName>
    </recommendedName>
</protein>
<evidence type="ECO:0000313" key="3">
    <source>
        <dbReference type="Proteomes" id="UP000198406"/>
    </source>
</evidence>
<gene>
    <name evidence="2" type="ORF">FisN_5Lh433</name>
</gene>
<accession>A0A1Z5KG99</accession>
<dbReference type="InParanoid" id="A0A1Z5KG99"/>
<name>A0A1Z5KG99_FISSO</name>
<sequence length="143" mass="15908">MWSSVVTRSRFALPGARILTAKRGMGAMPVPQSSKAVLFEGHPKREGWEGVIAAWYGSSFLLICAVLGTRPDTSIEAWAQKEAAARLAYNGTLEFGTHYQDVIRTQASGTWDGMSRKMLKFGEDDDDDDEEEEGEEEEEDEDE</sequence>
<feature type="region of interest" description="Disordered" evidence="1">
    <location>
        <begin position="115"/>
        <end position="143"/>
    </location>
</feature>
<feature type="compositionally biased region" description="Acidic residues" evidence="1">
    <location>
        <begin position="123"/>
        <end position="143"/>
    </location>
</feature>
<dbReference type="EMBL" id="BDSP01000223">
    <property type="protein sequence ID" value="GAX25340.1"/>
    <property type="molecule type" value="Genomic_DNA"/>
</dbReference>
<keyword evidence="3" id="KW-1185">Reference proteome</keyword>
<organism evidence="2 3">
    <name type="scientific">Fistulifera solaris</name>
    <name type="common">Oleaginous diatom</name>
    <dbReference type="NCBI Taxonomy" id="1519565"/>
    <lineage>
        <taxon>Eukaryota</taxon>
        <taxon>Sar</taxon>
        <taxon>Stramenopiles</taxon>
        <taxon>Ochrophyta</taxon>
        <taxon>Bacillariophyta</taxon>
        <taxon>Bacillariophyceae</taxon>
        <taxon>Bacillariophycidae</taxon>
        <taxon>Naviculales</taxon>
        <taxon>Naviculaceae</taxon>
        <taxon>Fistulifera</taxon>
    </lineage>
</organism>
<evidence type="ECO:0008006" key="4">
    <source>
        <dbReference type="Google" id="ProtNLM"/>
    </source>
</evidence>